<sequence>MSKTQSKLIALALVGACSFGVWKAADALFFSDEAQGTKHAVNQVWIDHVPTDDRDMITHFVLVDHRDGQFGAIGRSSQWRIGVEVFRWQLQGSDLRMYFPQERARGEVKVETWECEKEAPAPFQLCMKLTNKNGRSMTLYSRKDWEIDPQDVNDSIEDITDDEPLLGGMLQGLGSGDQLGEFDLEAASAWDLKESF</sequence>
<comment type="caution">
    <text evidence="2">The sequence shown here is derived from an EMBL/GenBank/DDBJ whole genome shotgun (WGS) entry which is preliminary data.</text>
</comment>
<feature type="chain" id="PRO_5002144898" evidence="1">
    <location>
        <begin position="24"/>
        <end position="196"/>
    </location>
</feature>
<keyword evidence="1" id="KW-0732">Signal</keyword>
<proteinExistence type="predicted"/>
<dbReference type="RefSeq" id="WP_052550419.1">
    <property type="nucleotide sequence ID" value="NZ_JMCC02000043.1"/>
</dbReference>
<evidence type="ECO:0000256" key="1">
    <source>
        <dbReference type="SAM" id="SignalP"/>
    </source>
</evidence>
<evidence type="ECO:0000313" key="3">
    <source>
        <dbReference type="Proteomes" id="UP000031599"/>
    </source>
</evidence>
<accession>A0A0C1ZEL9</accession>
<reference evidence="2 3" key="1">
    <citation type="submission" date="2014-12" db="EMBL/GenBank/DDBJ databases">
        <title>Genome assembly of Enhygromyxa salina DSM 15201.</title>
        <authorList>
            <person name="Sharma G."/>
            <person name="Subramanian S."/>
        </authorList>
    </citation>
    <scope>NUCLEOTIDE SEQUENCE [LARGE SCALE GENOMIC DNA]</scope>
    <source>
        <strain evidence="2 3">DSM 15201</strain>
    </source>
</reference>
<protein>
    <submittedName>
        <fullName evidence="2">Uncharacterized protein</fullName>
    </submittedName>
</protein>
<evidence type="ECO:0000313" key="2">
    <source>
        <dbReference type="EMBL" id="KIG16119.1"/>
    </source>
</evidence>
<gene>
    <name evidence="2" type="ORF">DB30_04991</name>
</gene>
<organism evidence="2 3">
    <name type="scientific">Enhygromyxa salina</name>
    <dbReference type="NCBI Taxonomy" id="215803"/>
    <lineage>
        <taxon>Bacteria</taxon>
        <taxon>Pseudomonadati</taxon>
        <taxon>Myxococcota</taxon>
        <taxon>Polyangia</taxon>
        <taxon>Nannocystales</taxon>
        <taxon>Nannocystaceae</taxon>
        <taxon>Enhygromyxa</taxon>
    </lineage>
</organism>
<dbReference type="AlphaFoldDB" id="A0A0C1ZEL9"/>
<dbReference type="EMBL" id="JMCC02000043">
    <property type="protein sequence ID" value="KIG16119.1"/>
    <property type="molecule type" value="Genomic_DNA"/>
</dbReference>
<feature type="signal peptide" evidence="1">
    <location>
        <begin position="1"/>
        <end position="23"/>
    </location>
</feature>
<name>A0A0C1ZEL9_9BACT</name>
<dbReference type="Proteomes" id="UP000031599">
    <property type="component" value="Unassembled WGS sequence"/>
</dbReference>